<evidence type="ECO:0000313" key="2">
    <source>
        <dbReference type="Proteomes" id="UP000063964"/>
    </source>
</evidence>
<dbReference type="Proteomes" id="UP000063964">
    <property type="component" value="Chromosome"/>
</dbReference>
<gene>
    <name evidence="1" type="ORF">AXF15_10035</name>
</gene>
<sequence length="69" mass="7933">MVHHYESEKDYIDSPAVIGENIITASGLVSVDFTMQILQKLDISTQKMREIWYDAFKKGIYPDDLEHSA</sequence>
<evidence type="ECO:0000313" key="1">
    <source>
        <dbReference type="EMBL" id="AMD93401.1"/>
    </source>
</evidence>
<dbReference type="AlphaFoldDB" id="A0A0X8JRA6"/>
<protein>
    <recommendedName>
        <fullName evidence="3">DJ-1/PfpI domain-containing protein</fullName>
    </recommendedName>
</protein>
<dbReference type="EMBL" id="CP014230">
    <property type="protein sequence ID" value="AMD93401.1"/>
    <property type="molecule type" value="Genomic_DNA"/>
</dbReference>
<reference evidence="2" key="1">
    <citation type="submission" date="2016-02" db="EMBL/GenBank/DDBJ databases">
        <authorList>
            <person name="Holder M.E."/>
            <person name="Ajami N.J."/>
            <person name="Petrosino J.F."/>
        </authorList>
    </citation>
    <scope>NUCLEOTIDE SEQUENCE [LARGE SCALE GENOMIC DNA]</scope>
    <source>
        <strain evidence="2">DSM 12838</strain>
    </source>
</reference>
<keyword evidence="2" id="KW-1185">Reference proteome</keyword>
<proteinExistence type="predicted"/>
<accession>A0A0X8JRA6</accession>
<dbReference type="STRING" id="888061.AXF15_10035"/>
<dbReference type="KEGG" id="doa:AXF15_10035"/>
<evidence type="ECO:0008006" key="3">
    <source>
        <dbReference type="Google" id="ProtNLM"/>
    </source>
</evidence>
<dbReference type="InterPro" id="IPR029062">
    <property type="entry name" value="Class_I_gatase-like"/>
</dbReference>
<organism evidence="1 2">
    <name type="scientific">Desulfomicrobium orale DSM 12838</name>
    <dbReference type="NCBI Taxonomy" id="888061"/>
    <lineage>
        <taxon>Bacteria</taxon>
        <taxon>Pseudomonadati</taxon>
        <taxon>Thermodesulfobacteriota</taxon>
        <taxon>Desulfovibrionia</taxon>
        <taxon>Desulfovibrionales</taxon>
        <taxon>Desulfomicrobiaceae</taxon>
        <taxon>Desulfomicrobium</taxon>
    </lineage>
</organism>
<dbReference type="Gene3D" id="3.40.50.880">
    <property type="match status" value="1"/>
</dbReference>
<name>A0A0X8JRA6_9BACT</name>